<dbReference type="InterPro" id="IPR036217">
    <property type="entry name" value="MethylDNA_cys_MeTrfase_DNAb"/>
</dbReference>
<dbReference type="GO" id="GO:0005737">
    <property type="term" value="C:cytoplasm"/>
    <property type="evidence" value="ECO:0007669"/>
    <property type="project" value="UniProtKB-SubCell"/>
</dbReference>
<evidence type="ECO:0000256" key="7">
    <source>
        <dbReference type="ARBA" id="ARBA00023204"/>
    </source>
</evidence>
<comment type="miscellaneous">
    <text evidence="9">This enzyme catalyzes only one turnover and therefore is not strictly catalytic. According to one definition, an enzyme is a biocatalyst that acts repeatedly and over many reaction cycles.</text>
</comment>
<dbReference type="InterPro" id="IPR023546">
    <property type="entry name" value="MGMT"/>
</dbReference>
<comment type="catalytic activity">
    <reaction evidence="1 9">
        <text>a 4-O-methyl-thymidine in DNA + L-cysteinyl-[protein] = a thymidine in DNA + S-methyl-L-cysteinyl-[protein]</text>
        <dbReference type="Rhea" id="RHEA:53428"/>
        <dbReference type="Rhea" id="RHEA-COMP:10131"/>
        <dbReference type="Rhea" id="RHEA-COMP:10132"/>
        <dbReference type="Rhea" id="RHEA-COMP:13555"/>
        <dbReference type="Rhea" id="RHEA-COMP:13556"/>
        <dbReference type="ChEBI" id="CHEBI:29950"/>
        <dbReference type="ChEBI" id="CHEBI:82612"/>
        <dbReference type="ChEBI" id="CHEBI:137386"/>
        <dbReference type="ChEBI" id="CHEBI:137387"/>
        <dbReference type="EC" id="2.1.1.63"/>
    </reaction>
</comment>
<evidence type="ECO:0000256" key="9">
    <source>
        <dbReference type="HAMAP-Rule" id="MF_00772"/>
    </source>
</evidence>
<evidence type="ECO:0000256" key="2">
    <source>
        <dbReference type="ARBA" id="ARBA00008711"/>
    </source>
</evidence>
<dbReference type="STRING" id="1592317.DPF_1231"/>
<dbReference type="Pfam" id="PF01035">
    <property type="entry name" value="DNA_binding_1"/>
    <property type="match status" value="1"/>
</dbReference>
<dbReference type="RefSeq" id="WP_069858115.1">
    <property type="nucleotide sequence ID" value="NZ_BDFE01000015.1"/>
</dbReference>
<name>A0A194AHF8_9BACT</name>
<dbReference type="CDD" id="cd06445">
    <property type="entry name" value="ATase"/>
    <property type="match status" value="1"/>
</dbReference>
<dbReference type="Pfam" id="PF02870">
    <property type="entry name" value="Methyltransf_1N"/>
    <property type="match status" value="1"/>
</dbReference>
<dbReference type="InterPro" id="IPR008332">
    <property type="entry name" value="MethylG_MeTrfase_N"/>
</dbReference>
<dbReference type="Gene3D" id="3.30.160.70">
    <property type="entry name" value="Methylated DNA-protein cysteine methyltransferase domain"/>
    <property type="match status" value="1"/>
</dbReference>
<feature type="domain" description="Methylated-DNA-[protein]-cysteine S-methyltransferase DNA binding" evidence="10">
    <location>
        <begin position="78"/>
        <end position="157"/>
    </location>
</feature>
<keyword evidence="3 9" id="KW-0963">Cytoplasm</keyword>
<gene>
    <name evidence="12" type="ORF">DPF_1231</name>
</gene>
<evidence type="ECO:0000313" key="12">
    <source>
        <dbReference type="EMBL" id="GAU08521.1"/>
    </source>
</evidence>
<dbReference type="EC" id="2.1.1.63" evidence="9"/>
<evidence type="ECO:0000256" key="4">
    <source>
        <dbReference type="ARBA" id="ARBA00022603"/>
    </source>
</evidence>
<dbReference type="GO" id="GO:0006307">
    <property type="term" value="P:DNA alkylation repair"/>
    <property type="evidence" value="ECO:0007669"/>
    <property type="project" value="UniProtKB-UniRule"/>
</dbReference>
<dbReference type="SUPFAM" id="SSF53155">
    <property type="entry name" value="Methylated DNA-protein cysteine methyltransferase domain"/>
    <property type="match status" value="1"/>
</dbReference>
<dbReference type="InterPro" id="IPR036388">
    <property type="entry name" value="WH-like_DNA-bd_sf"/>
</dbReference>
<dbReference type="PANTHER" id="PTHR10815:SF5">
    <property type="entry name" value="METHYLATED-DNA--PROTEIN-CYSTEINE METHYLTRANSFERASE"/>
    <property type="match status" value="1"/>
</dbReference>
<dbReference type="HAMAP" id="MF_00772">
    <property type="entry name" value="OGT"/>
    <property type="match status" value="1"/>
</dbReference>
<evidence type="ECO:0000256" key="6">
    <source>
        <dbReference type="ARBA" id="ARBA00022763"/>
    </source>
</evidence>
<reference evidence="13" key="1">
    <citation type="submission" date="2016-06" db="EMBL/GenBank/DDBJ databases">
        <title>Draft genome sequence of Desulfoplanes formicivorans strain Pf12B.</title>
        <authorList>
            <person name="Watanabe M."/>
            <person name="Kojima H."/>
            <person name="Fukui M."/>
        </authorList>
    </citation>
    <scope>NUCLEOTIDE SEQUENCE [LARGE SCALE GENOMIC DNA]</scope>
    <source>
        <strain evidence="13">Pf12B</strain>
    </source>
</reference>
<evidence type="ECO:0000256" key="3">
    <source>
        <dbReference type="ARBA" id="ARBA00022490"/>
    </source>
</evidence>
<evidence type="ECO:0000256" key="8">
    <source>
        <dbReference type="ARBA" id="ARBA00049348"/>
    </source>
</evidence>
<dbReference type="InterPro" id="IPR036631">
    <property type="entry name" value="MGMT_N_sf"/>
</dbReference>
<keyword evidence="13" id="KW-1185">Reference proteome</keyword>
<evidence type="ECO:0000259" key="10">
    <source>
        <dbReference type="Pfam" id="PF01035"/>
    </source>
</evidence>
<dbReference type="PROSITE" id="PS00374">
    <property type="entry name" value="MGMT"/>
    <property type="match status" value="1"/>
</dbReference>
<dbReference type="SUPFAM" id="SSF46767">
    <property type="entry name" value="Methylated DNA-protein cysteine methyltransferase, C-terminal domain"/>
    <property type="match status" value="1"/>
</dbReference>
<dbReference type="AlphaFoldDB" id="A0A194AHF8"/>
<dbReference type="InterPro" id="IPR001497">
    <property type="entry name" value="MethylDNA_cys_MeTrfase_AS"/>
</dbReference>
<keyword evidence="5 9" id="KW-0808">Transferase</keyword>
<organism evidence="12 13">
    <name type="scientific">Desulfoplanes formicivorans</name>
    <dbReference type="NCBI Taxonomy" id="1592317"/>
    <lineage>
        <taxon>Bacteria</taxon>
        <taxon>Pseudomonadati</taxon>
        <taxon>Thermodesulfobacteriota</taxon>
        <taxon>Desulfovibrionia</taxon>
        <taxon>Desulfovibrionales</taxon>
        <taxon>Desulfoplanaceae</taxon>
        <taxon>Desulfoplanes</taxon>
    </lineage>
</organism>
<comment type="catalytic activity">
    <reaction evidence="8 9">
        <text>a 6-O-methyl-2'-deoxyguanosine in DNA + L-cysteinyl-[protein] = S-methyl-L-cysteinyl-[protein] + a 2'-deoxyguanosine in DNA</text>
        <dbReference type="Rhea" id="RHEA:24000"/>
        <dbReference type="Rhea" id="RHEA-COMP:10131"/>
        <dbReference type="Rhea" id="RHEA-COMP:10132"/>
        <dbReference type="Rhea" id="RHEA-COMP:11367"/>
        <dbReference type="Rhea" id="RHEA-COMP:11368"/>
        <dbReference type="ChEBI" id="CHEBI:29950"/>
        <dbReference type="ChEBI" id="CHEBI:82612"/>
        <dbReference type="ChEBI" id="CHEBI:85445"/>
        <dbReference type="ChEBI" id="CHEBI:85448"/>
        <dbReference type="EC" id="2.1.1.63"/>
    </reaction>
</comment>
<evidence type="ECO:0000259" key="11">
    <source>
        <dbReference type="Pfam" id="PF02870"/>
    </source>
</evidence>
<keyword evidence="6 9" id="KW-0227">DNA damage</keyword>
<evidence type="ECO:0000256" key="1">
    <source>
        <dbReference type="ARBA" id="ARBA00001286"/>
    </source>
</evidence>
<protein>
    <recommendedName>
        <fullName evidence="9">Methylated-DNA--protein-cysteine methyltransferase</fullName>
        <ecNumber evidence="9">2.1.1.63</ecNumber>
    </recommendedName>
    <alternativeName>
        <fullName evidence="9">6-O-methylguanine-DNA methyltransferase</fullName>
        <shortName evidence="9">MGMT</shortName>
    </alternativeName>
    <alternativeName>
        <fullName evidence="9">O-6-methylguanine-DNA-alkyltransferase</fullName>
    </alternativeName>
</protein>
<dbReference type="GO" id="GO:0032259">
    <property type="term" value="P:methylation"/>
    <property type="evidence" value="ECO:0007669"/>
    <property type="project" value="UniProtKB-KW"/>
</dbReference>
<dbReference type="InterPro" id="IPR014048">
    <property type="entry name" value="MethylDNA_cys_MeTrfase_DNA-bd"/>
</dbReference>
<dbReference type="PANTHER" id="PTHR10815">
    <property type="entry name" value="METHYLATED-DNA--PROTEIN-CYSTEINE METHYLTRANSFERASE"/>
    <property type="match status" value="1"/>
</dbReference>
<feature type="domain" description="Methylguanine DNA methyltransferase ribonuclease-like" evidence="11">
    <location>
        <begin position="4"/>
        <end position="73"/>
    </location>
</feature>
<evidence type="ECO:0000256" key="5">
    <source>
        <dbReference type="ARBA" id="ARBA00022679"/>
    </source>
</evidence>
<proteinExistence type="inferred from homology"/>
<accession>A0A194AHF8</accession>
<keyword evidence="4 9" id="KW-0489">Methyltransferase</keyword>
<keyword evidence="7 9" id="KW-0234">DNA repair</keyword>
<dbReference type="NCBIfam" id="TIGR00589">
    <property type="entry name" value="ogt"/>
    <property type="match status" value="1"/>
</dbReference>
<dbReference type="Gene3D" id="1.10.10.10">
    <property type="entry name" value="Winged helix-like DNA-binding domain superfamily/Winged helix DNA-binding domain"/>
    <property type="match status" value="1"/>
</dbReference>
<dbReference type="EMBL" id="BDFE01000015">
    <property type="protein sequence ID" value="GAU08521.1"/>
    <property type="molecule type" value="Genomic_DNA"/>
</dbReference>
<dbReference type="FunFam" id="1.10.10.10:FF:000214">
    <property type="entry name" value="Methylated-DNA--protein-cysteine methyltransferase"/>
    <property type="match status" value="1"/>
</dbReference>
<dbReference type="Proteomes" id="UP000095200">
    <property type="component" value="Unassembled WGS sequence"/>
</dbReference>
<comment type="similarity">
    <text evidence="2 9">Belongs to the MGMT family.</text>
</comment>
<feature type="active site" description="Nucleophile; methyl group acceptor" evidence="9">
    <location>
        <position position="129"/>
    </location>
</feature>
<sequence>MFSYTVFDTSLCRIVLVGNENGLTNLHMDTGEGRRSLVIKDSWTRSPGLFRDIRKQIEEYLEGTRKVFSVPLNPLGTPFQKKVWQVLGDIPYGEVRTYKEVATSLGNPNGARAVGMAAANNPIPVIIPCHRVVGTNGSLTGFAFGLGIKQALLDTEQQDL</sequence>
<comment type="subcellular location">
    <subcellularLocation>
        <location evidence="9">Cytoplasm</location>
    </subcellularLocation>
</comment>
<evidence type="ECO:0000313" key="13">
    <source>
        <dbReference type="Proteomes" id="UP000095200"/>
    </source>
</evidence>
<dbReference type="OrthoDB" id="9802228at2"/>
<dbReference type="GO" id="GO:0003908">
    <property type="term" value="F:methylated-DNA-[protein]-cysteine S-methyltransferase activity"/>
    <property type="evidence" value="ECO:0007669"/>
    <property type="project" value="UniProtKB-UniRule"/>
</dbReference>
<comment type="caution">
    <text evidence="12">The sequence shown here is derived from an EMBL/GenBank/DDBJ whole genome shotgun (WGS) entry which is preliminary data.</text>
</comment>
<comment type="function">
    <text evidence="9">Involved in the cellular defense against the biological effects of O6-methylguanine (O6-MeG) and O4-methylthymine (O4-MeT) in DNA. Repairs the methylated nucleobase in DNA by stoichiometrically transferring the methyl group to a cysteine residue in the enzyme. This is a suicide reaction: the enzyme is irreversibly inactivated.</text>
</comment>